<comment type="caution">
    <text evidence="1">The sequence shown here is derived from an EMBL/GenBank/DDBJ whole genome shotgun (WGS) entry which is preliminary data.</text>
</comment>
<reference evidence="1" key="1">
    <citation type="journal article" date="2020" name="Fungal Divers.">
        <title>Resolving the Mortierellaceae phylogeny through synthesis of multi-gene phylogenetics and phylogenomics.</title>
        <authorList>
            <person name="Vandepol N."/>
            <person name="Liber J."/>
            <person name="Desiro A."/>
            <person name="Na H."/>
            <person name="Kennedy M."/>
            <person name="Barry K."/>
            <person name="Grigoriev I.V."/>
            <person name="Miller A.N."/>
            <person name="O'Donnell K."/>
            <person name="Stajich J.E."/>
            <person name="Bonito G."/>
        </authorList>
    </citation>
    <scope>NUCLEOTIDE SEQUENCE</scope>
    <source>
        <strain evidence="1">NVP1</strain>
    </source>
</reference>
<dbReference type="EMBL" id="JAAAUY010000387">
    <property type="protein sequence ID" value="KAF9330560.1"/>
    <property type="molecule type" value="Genomic_DNA"/>
</dbReference>
<evidence type="ECO:0000313" key="1">
    <source>
        <dbReference type="EMBL" id="KAF9330560.1"/>
    </source>
</evidence>
<organism evidence="1 2">
    <name type="scientific">Podila minutissima</name>
    <dbReference type="NCBI Taxonomy" id="64525"/>
    <lineage>
        <taxon>Eukaryota</taxon>
        <taxon>Fungi</taxon>
        <taxon>Fungi incertae sedis</taxon>
        <taxon>Mucoromycota</taxon>
        <taxon>Mortierellomycotina</taxon>
        <taxon>Mortierellomycetes</taxon>
        <taxon>Mortierellales</taxon>
        <taxon>Mortierellaceae</taxon>
        <taxon>Podila</taxon>
    </lineage>
</organism>
<keyword evidence="2" id="KW-1185">Reference proteome</keyword>
<dbReference type="AlphaFoldDB" id="A0A9P5SJ88"/>
<accession>A0A9P5SJ88</accession>
<gene>
    <name evidence="1" type="ORF">BG006_006462</name>
</gene>
<dbReference type="Gene3D" id="3.80.10.10">
    <property type="entry name" value="Ribonuclease Inhibitor"/>
    <property type="match status" value="1"/>
</dbReference>
<protein>
    <submittedName>
        <fullName evidence="1">Uncharacterized protein</fullName>
    </submittedName>
</protein>
<name>A0A9P5SJ88_9FUNG</name>
<dbReference type="Proteomes" id="UP000696485">
    <property type="component" value="Unassembled WGS sequence"/>
</dbReference>
<evidence type="ECO:0000313" key="2">
    <source>
        <dbReference type="Proteomes" id="UP000696485"/>
    </source>
</evidence>
<proteinExistence type="predicted"/>
<dbReference type="InterPro" id="IPR032675">
    <property type="entry name" value="LRR_dom_sf"/>
</dbReference>
<sequence length="434" mass="49068">MKAQSVLALPFAREPVRNGIEGLKAVDYTFHRVAPIRFDCTNLTVLQMLHGRDHCAERLLLSNPGLKTLDWGGFPRRFTVGTKHGGRAGRVEEKEPPWRILTAITIPVQLHSLESLTLQRWKTTTTTLVGVLSQCPPTLAKLGLIDLWFGDMKSPVCTRFAERLMWNIPALRQVKELKLGFGHPKASEAILYLLRSTWAPRKMTLQIRRLKDRCIIATLCSILASTGKHLNTLRIIQSHNAPSNTERCLAYHLHEWEPLLEATAPFNIQDFQLEIPPKALELYLIETSMGTTLRRLEISFLIVGSLSDYVLGQVSDLLRGCRNLQWAKIQMLDSDRHICKIATSTSPALVGRYQGTVDLWRCPELRELHLVGVETQSLPSAGEAFGTLNYGPYFINPFKRQIQALPKLCLATLNYATFWTKTQGYSSRGWTTLM</sequence>